<dbReference type="EMBL" id="FMWL01000001">
    <property type="protein sequence ID" value="SCZ76184.1"/>
    <property type="molecule type" value="Genomic_DNA"/>
</dbReference>
<organism evidence="1 2">
    <name type="scientific">Acidaminobacter hydrogenoformans DSM 2784</name>
    <dbReference type="NCBI Taxonomy" id="1120920"/>
    <lineage>
        <taxon>Bacteria</taxon>
        <taxon>Bacillati</taxon>
        <taxon>Bacillota</taxon>
        <taxon>Clostridia</taxon>
        <taxon>Peptostreptococcales</taxon>
        <taxon>Acidaminobacteraceae</taxon>
        <taxon>Acidaminobacter</taxon>
    </lineage>
</organism>
<name>A0A1G5RQA0_9FIRM</name>
<dbReference type="RefSeq" id="WP_092588937.1">
    <property type="nucleotide sequence ID" value="NZ_FMWL01000001.1"/>
</dbReference>
<dbReference type="Proteomes" id="UP000199208">
    <property type="component" value="Unassembled WGS sequence"/>
</dbReference>
<dbReference type="AlphaFoldDB" id="A0A1G5RQA0"/>
<dbReference type="SUPFAM" id="SSF56784">
    <property type="entry name" value="HAD-like"/>
    <property type="match status" value="1"/>
</dbReference>
<dbReference type="InterPro" id="IPR023214">
    <property type="entry name" value="HAD_sf"/>
</dbReference>
<dbReference type="Gene3D" id="3.40.50.1000">
    <property type="entry name" value="HAD superfamily/HAD-like"/>
    <property type="match status" value="1"/>
</dbReference>
<evidence type="ECO:0000313" key="2">
    <source>
        <dbReference type="Proteomes" id="UP000199208"/>
    </source>
</evidence>
<sequence>MLEVDIPSYGKLVIKNVVFDYNGTVAKDGELIEGVLERLKKLSHTVKIYILTADTYGTVKKAFEGMRIDVHILESEHGTEEKLEFLQKLGTDRTIAVGNGNNDSLMLKRAILGIAVIGAEGLARRALMDADLLFIDILDVLDTLENPKRLVATLRE</sequence>
<dbReference type="InterPro" id="IPR036412">
    <property type="entry name" value="HAD-like_sf"/>
</dbReference>
<accession>A0A1G5RQA0</accession>
<dbReference type="OrthoDB" id="159409at2"/>
<proteinExistence type="predicted"/>
<keyword evidence="2" id="KW-1185">Reference proteome</keyword>
<reference evidence="1 2" key="1">
    <citation type="submission" date="2016-10" db="EMBL/GenBank/DDBJ databases">
        <authorList>
            <person name="de Groot N.N."/>
        </authorList>
    </citation>
    <scope>NUCLEOTIDE SEQUENCE [LARGE SCALE GENOMIC DNA]</scope>
    <source>
        <strain evidence="1 2">DSM 2784</strain>
    </source>
</reference>
<gene>
    <name evidence="1" type="ORF">SAMN03080599_00110</name>
</gene>
<dbReference type="STRING" id="1120920.SAMN03080599_00110"/>
<protein>
    <submittedName>
        <fullName evidence="1">Soluble P-type ATPase</fullName>
    </submittedName>
</protein>
<evidence type="ECO:0000313" key="1">
    <source>
        <dbReference type="EMBL" id="SCZ76184.1"/>
    </source>
</evidence>